<dbReference type="AlphaFoldDB" id="A0A2S6N3R2"/>
<sequence length="265" mass="28936">MTLSEIVAPQLPFLRRYSRAVSGSQTSGDAYVVAMLEALIEDPSLFDQRLNARTAVYKLFSRIWNAMPLNGETASSSSTGAERRLEDITPLPRQAFLLTAVEGFSAEQGARILDMDLAKFSRLVENASREISAQVATSVLVIEDEPIIAMDLENLVRELGHKVAGNARTRGEAVEMANRLKPGLVLADVRLADGSSGLDAVHDILRSFQVPVIFITAYPESLLTGERPEPTFLIAKPFEEDVVRAVISQALFFNTKAERSEASAA</sequence>
<reference evidence="2 3" key="1">
    <citation type="journal article" date="2018" name="Arch. Microbiol.">
        <title>New insights into the metabolic potential of the phototrophic purple bacterium Rhodopila globiformis DSM 161(T) from its draft genome sequence and evidence for a vanadium-dependent nitrogenase.</title>
        <authorList>
            <person name="Imhoff J.F."/>
            <person name="Rahn T."/>
            <person name="Kunzel S."/>
            <person name="Neulinger S.C."/>
        </authorList>
    </citation>
    <scope>NUCLEOTIDE SEQUENCE [LARGE SCALE GENOMIC DNA]</scope>
    <source>
        <strain evidence="2 3">DSM 16996</strain>
    </source>
</reference>
<dbReference type="OrthoDB" id="9786101at2"/>
<keyword evidence="1" id="KW-0597">Phosphoprotein</keyword>
<dbReference type="RefSeq" id="WP_104508799.1">
    <property type="nucleotide sequence ID" value="NZ_JACIGC010000010.1"/>
</dbReference>
<dbReference type="PANTHER" id="PTHR44591">
    <property type="entry name" value="STRESS RESPONSE REGULATOR PROTEIN 1"/>
    <property type="match status" value="1"/>
</dbReference>
<keyword evidence="3" id="KW-1185">Reference proteome</keyword>
<dbReference type="InterPro" id="IPR050595">
    <property type="entry name" value="Bact_response_regulator"/>
</dbReference>
<dbReference type="Gene3D" id="1.10.10.10">
    <property type="entry name" value="Winged helix-like DNA-binding domain superfamily/Winged helix DNA-binding domain"/>
    <property type="match status" value="1"/>
</dbReference>
<dbReference type="NCBIfam" id="NF006623">
    <property type="entry name" value="PRK09191.1"/>
    <property type="match status" value="1"/>
</dbReference>
<dbReference type="Pfam" id="PF22029">
    <property type="entry name" value="PhyR_sigma2"/>
    <property type="match status" value="1"/>
</dbReference>
<evidence type="ECO:0000256" key="1">
    <source>
        <dbReference type="ARBA" id="ARBA00022553"/>
    </source>
</evidence>
<organism evidence="2 3">
    <name type="scientific">Rhodoblastus sphagnicola</name>
    <dbReference type="NCBI Taxonomy" id="333368"/>
    <lineage>
        <taxon>Bacteria</taxon>
        <taxon>Pseudomonadati</taxon>
        <taxon>Pseudomonadota</taxon>
        <taxon>Alphaproteobacteria</taxon>
        <taxon>Hyphomicrobiales</taxon>
        <taxon>Rhodoblastaceae</taxon>
        <taxon>Rhodoblastus</taxon>
    </lineage>
</organism>
<evidence type="ECO:0000313" key="3">
    <source>
        <dbReference type="Proteomes" id="UP000239089"/>
    </source>
</evidence>
<evidence type="ECO:0000313" key="2">
    <source>
        <dbReference type="EMBL" id="PPQ29255.1"/>
    </source>
</evidence>
<dbReference type="InterPro" id="IPR036388">
    <property type="entry name" value="WH-like_DNA-bd_sf"/>
</dbReference>
<dbReference type="Pfam" id="PF00072">
    <property type="entry name" value="Response_reg"/>
    <property type="match status" value="1"/>
</dbReference>
<accession>A0A2S6N3R2</accession>
<dbReference type="Proteomes" id="UP000239089">
    <property type="component" value="Unassembled WGS sequence"/>
</dbReference>
<dbReference type="Pfam" id="PF22233">
    <property type="entry name" value="PhyR_sigma-like"/>
    <property type="match status" value="1"/>
</dbReference>
<dbReference type="InterPro" id="IPR053867">
    <property type="entry name" value="PhyR_sigma4"/>
</dbReference>
<dbReference type="Gene3D" id="1.10.1740.10">
    <property type="match status" value="1"/>
</dbReference>
<dbReference type="InterPro" id="IPR014605">
    <property type="entry name" value="Sig_resp-reg_PhyR"/>
</dbReference>
<dbReference type="InterPro" id="IPR011006">
    <property type="entry name" value="CheY-like_superfamily"/>
</dbReference>
<dbReference type="PIRSF" id="PIRSF036400">
    <property type="entry name" value="RR_Ctr_UCP036400"/>
    <property type="match status" value="1"/>
</dbReference>
<proteinExistence type="predicted"/>
<dbReference type="CDD" id="cd17540">
    <property type="entry name" value="REC_PhyR"/>
    <property type="match status" value="1"/>
</dbReference>
<dbReference type="PANTHER" id="PTHR44591:SF23">
    <property type="entry name" value="CHEY SUBFAMILY"/>
    <property type="match status" value="1"/>
</dbReference>
<dbReference type="PROSITE" id="PS50110">
    <property type="entry name" value="RESPONSE_REGULATORY"/>
    <property type="match status" value="1"/>
</dbReference>
<comment type="caution">
    <text evidence="2">The sequence shown here is derived from an EMBL/GenBank/DDBJ whole genome shotgun (WGS) entry which is preliminary data.</text>
</comment>
<dbReference type="InterPro" id="IPR001789">
    <property type="entry name" value="Sig_transdc_resp-reg_receiver"/>
</dbReference>
<dbReference type="GO" id="GO:0000160">
    <property type="term" value="P:phosphorelay signal transduction system"/>
    <property type="evidence" value="ECO:0007669"/>
    <property type="project" value="InterPro"/>
</dbReference>
<dbReference type="SUPFAM" id="SSF52172">
    <property type="entry name" value="CheY-like"/>
    <property type="match status" value="1"/>
</dbReference>
<protein>
    <submittedName>
        <fullName evidence="2">Response regulator</fullName>
    </submittedName>
</protein>
<dbReference type="EMBL" id="NHSJ01000096">
    <property type="protein sequence ID" value="PPQ29255.1"/>
    <property type="molecule type" value="Genomic_DNA"/>
</dbReference>
<dbReference type="InterPro" id="IPR053866">
    <property type="entry name" value="PhyR_sigma2"/>
</dbReference>
<dbReference type="SMART" id="SM00448">
    <property type="entry name" value="REC"/>
    <property type="match status" value="1"/>
</dbReference>
<dbReference type="Gene3D" id="3.40.50.2300">
    <property type="match status" value="1"/>
</dbReference>
<name>A0A2S6N3R2_9HYPH</name>
<gene>
    <name evidence="2" type="ORF">CCR94_15700</name>
</gene>